<keyword evidence="1" id="KW-0812">Transmembrane</keyword>
<dbReference type="Pfam" id="PF20769">
    <property type="entry name" value="YPEB_N"/>
    <property type="match status" value="1"/>
</dbReference>
<name>A0A1I7L7E2_9BACL</name>
<protein>
    <submittedName>
        <fullName evidence="4">Spore germination protein</fullName>
    </submittedName>
</protein>
<sequence length="434" mass="48059">MLHRTTWVAIPVLGLVLAGSGLGWWGYGQYRERQALAIETENQYENSFHNLATEVDQLQRELGKTIVSGDANRFQDHLRDVWRITYAAQTDASRLPFELMPMHQTQQFLSQVANSINTWIEQQAKPADASVRKQLQTYYAQAGKLNGQLRDLQATVLGNHLSWQDVNRALRTHRTDNQVVDGFRKMDTQAGTFIESQLRVPSPVRPDTDVLSKQPVVDAEGAKRAVRAFLGLPATTDLQVQAAKAGAPAPVYTVSGAVPAGSLTATVSQHGGHVLSMSITPKPTRGEVDFSEAEDKAAAWLTARGFGRVENTAARQYDSTAYYVFAPVRDGAQVVTQSIMVKTDLHSGGVIGYDGTNYFMHPVQNLAPRRLSANQLRKVLSPDLHVQMHRDVILEDPDKRWVPAVAYYGTSDDETYVVYVNANTGKEIEVEQLS</sequence>
<dbReference type="InterPro" id="IPR048402">
    <property type="entry name" value="YpeB_N"/>
</dbReference>
<dbReference type="RefSeq" id="WP_074956031.1">
    <property type="nucleotide sequence ID" value="NZ_FPBV01000027.1"/>
</dbReference>
<keyword evidence="5" id="KW-1185">Reference proteome</keyword>
<feature type="domain" description="Sporulation protein YpeB N-terminal" evidence="3">
    <location>
        <begin position="32"/>
        <end position="165"/>
    </location>
</feature>
<keyword evidence="1" id="KW-1133">Transmembrane helix</keyword>
<reference evidence="5" key="1">
    <citation type="submission" date="2016-10" db="EMBL/GenBank/DDBJ databases">
        <authorList>
            <person name="Varghese N."/>
        </authorList>
    </citation>
    <scope>NUCLEOTIDE SEQUENCE [LARGE SCALE GENOMIC DNA]</scope>
    <source>
        <strain evidence="5">DSM 17980</strain>
    </source>
</reference>
<evidence type="ECO:0000259" key="2">
    <source>
        <dbReference type="Pfam" id="PF14620"/>
    </source>
</evidence>
<dbReference type="STRING" id="392015.SAMN05421543_12711"/>
<accession>A0A1I7L7E2</accession>
<evidence type="ECO:0000313" key="5">
    <source>
        <dbReference type="Proteomes" id="UP000183508"/>
    </source>
</evidence>
<gene>
    <name evidence="4" type="ORF">SAMN05421543_12711</name>
</gene>
<evidence type="ECO:0000259" key="3">
    <source>
        <dbReference type="Pfam" id="PF20769"/>
    </source>
</evidence>
<proteinExistence type="predicted"/>
<organism evidence="4 5">
    <name type="scientific">Alicyclobacillus macrosporangiidus</name>
    <dbReference type="NCBI Taxonomy" id="392015"/>
    <lineage>
        <taxon>Bacteria</taxon>
        <taxon>Bacillati</taxon>
        <taxon>Bacillota</taxon>
        <taxon>Bacilli</taxon>
        <taxon>Bacillales</taxon>
        <taxon>Alicyclobacillaceae</taxon>
        <taxon>Alicyclobacillus</taxon>
    </lineage>
</organism>
<dbReference type="OrthoDB" id="2372097at2"/>
<evidence type="ECO:0000256" key="1">
    <source>
        <dbReference type="SAM" id="Phobius"/>
    </source>
</evidence>
<dbReference type="InterPro" id="IPR014239">
    <property type="entry name" value="YpeB_PepSY1-2"/>
</dbReference>
<dbReference type="Proteomes" id="UP000183508">
    <property type="component" value="Unassembled WGS sequence"/>
</dbReference>
<dbReference type="Pfam" id="PF14620">
    <property type="entry name" value="YPEB_PepSY1-2"/>
    <property type="match status" value="1"/>
</dbReference>
<feature type="domain" description="Sporulation protein YpeB PepSY1 and PepSY2" evidence="2">
    <location>
        <begin position="212"/>
        <end position="361"/>
    </location>
</feature>
<evidence type="ECO:0000313" key="4">
    <source>
        <dbReference type="EMBL" id="SFV05558.1"/>
    </source>
</evidence>
<dbReference type="EMBL" id="FPBV01000027">
    <property type="protein sequence ID" value="SFV05558.1"/>
    <property type="molecule type" value="Genomic_DNA"/>
</dbReference>
<dbReference type="eggNOG" id="COG2959">
    <property type="taxonomic scope" value="Bacteria"/>
</dbReference>
<feature type="transmembrane region" description="Helical" evidence="1">
    <location>
        <begin position="7"/>
        <end position="27"/>
    </location>
</feature>
<keyword evidence="1" id="KW-0472">Membrane</keyword>
<dbReference type="AlphaFoldDB" id="A0A1I7L7E2"/>
<dbReference type="GO" id="GO:0009847">
    <property type="term" value="P:spore germination"/>
    <property type="evidence" value="ECO:0007669"/>
    <property type="project" value="InterPro"/>
</dbReference>